<evidence type="ECO:0000256" key="2">
    <source>
        <dbReference type="ARBA" id="ARBA00005979"/>
    </source>
</evidence>
<dbReference type="CDD" id="cd02933">
    <property type="entry name" value="OYE_like_FMN"/>
    <property type="match status" value="1"/>
</dbReference>
<gene>
    <name evidence="5" type="primary">OYE2</name>
    <name evidence="5" type="ORF">BN1211_1704</name>
</gene>
<dbReference type="SUPFAM" id="SSF51395">
    <property type="entry name" value="FMN-linked oxidoreductases"/>
    <property type="match status" value="1"/>
</dbReference>
<dbReference type="GO" id="GO:0006915">
    <property type="term" value="P:apoptotic process"/>
    <property type="evidence" value="ECO:0007669"/>
    <property type="project" value="UniProtKB-ARBA"/>
</dbReference>
<dbReference type="AlphaFoldDB" id="A0A0H5CBF3"/>
<dbReference type="Gene3D" id="3.20.20.70">
    <property type="entry name" value="Aldolase class I"/>
    <property type="match status" value="1"/>
</dbReference>
<dbReference type="GO" id="GO:0003959">
    <property type="term" value="F:NADPH dehydrogenase activity"/>
    <property type="evidence" value="ECO:0007669"/>
    <property type="project" value="UniProtKB-ARBA"/>
</dbReference>
<organism evidence="5 6">
    <name type="scientific">Cyberlindnera jadinii (strain ATCC 18201 / CBS 1600 / BCRC 20928 / JCM 3617 / NBRC 0987 / NRRL Y-1542)</name>
    <name type="common">Torula yeast</name>
    <name type="synonym">Candida utilis</name>
    <dbReference type="NCBI Taxonomy" id="983966"/>
    <lineage>
        <taxon>Eukaryota</taxon>
        <taxon>Fungi</taxon>
        <taxon>Dikarya</taxon>
        <taxon>Ascomycota</taxon>
        <taxon>Saccharomycotina</taxon>
        <taxon>Saccharomycetes</taxon>
        <taxon>Phaffomycetales</taxon>
        <taxon>Phaffomycetaceae</taxon>
        <taxon>Cyberlindnera</taxon>
    </lineage>
</organism>
<reference evidence="6" key="1">
    <citation type="journal article" date="2015" name="J. Biotechnol.">
        <title>The structure of the Cyberlindnera jadinii genome and its relation to Candida utilis analyzed by the occurrence of single nucleotide polymorphisms.</title>
        <authorList>
            <person name="Rupp O."/>
            <person name="Brinkrolf K."/>
            <person name="Buerth C."/>
            <person name="Kunigo M."/>
            <person name="Schneider J."/>
            <person name="Jaenicke S."/>
            <person name="Goesmann A."/>
            <person name="Puehler A."/>
            <person name="Jaeger K.-E."/>
            <person name="Ernst J.F."/>
        </authorList>
    </citation>
    <scope>NUCLEOTIDE SEQUENCE [LARGE SCALE GENOMIC DNA]</scope>
    <source>
        <strain evidence="6">ATCC 18201 / CBS 1600 / BCRC 20928 / JCM 3617 / NBRC 0987 / NRRL Y-1542</strain>
    </source>
</reference>
<dbReference type="FunFam" id="3.20.20.70:FF:000138">
    <property type="entry name" value="NADPH dehydrogenase 1"/>
    <property type="match status" value="1"/>
</dbReference>
<proteinExistence type="inferred from homology"/>
<keyword evidence="3" id="KW-0285">Flavoprotein</keyword>
<comment type="cofactor">
    <cofactor evidence="1">
        <name>FMN</name>
        <dbReference type="ChEBI" id="CHEBI:58210"/>
    </cofactor>
</comment>
<dbReference type="InterPro" id="IPR001155">
    <property type="entry name" value="OxRdtase_FMN_N"/>
</dbReference>
<name>A0A0H5CBF3_CYBJN</name>
<evidence type="ECO:0000313" key="5">
    <source>
        <dbReference type="EMBL" id="CEP21574.1"/>
    </source>
</evidence>
<evidence type="ECO:0000259" key="4">
    <source>
        <dbReference type="Pfam" id="PF00724"/>
    </source>
</evidence>
<comment type="similarity">
    <text evidence="2">Belongs to the NADH:flavin oxidoreductase/NADH oxidase family.</text>
</comment>
<dbReference type="GO" id="GO:0010181">
    <property type="term" value="F:FMN binding"/>
    <property type="evidence" value="ECO:0007669"/>
    <property type="project" value="InterPro"/>
</dbReference>
<dbReference type="Proteomes" id="UP000038830">
    <property type="component" value="Unassembled WGS sequence"/>
</dbReference>
<evidence type="ECO:0000256" key="3">
    <source>
        <dbReference type="ARBA" id="ARBA00022643"/>
    </source>
</evidence>
<dbReference type="InterPro" id="IPR045247">
    <property type="entry name" value="Oye-like"/>
</dbReference>
<sequence>MEFPAPLSLKDTRLFEPLKVGSVTLGHRVVLAPLTRFRAKQNVPQEIMVQYYRDRSSKPGTLVITEAIAVSPQDANLNQPGIWAENQIDGWSQIFHTIHENQSYVFVQLFSLGRQASPAYLKRNGYDYVSASAGLYKDEASEREAFEHGLVQRELTIDEIHHYTNKFVIAAQNSIRAGADGVELHAANGYLLNQFLDPISNVRTDQYGGSIENRARFLLETVDAVISAIGADKVAVRLSPFNVFGGMSGVEETLIVAQNAYVIGELEKRAQQSGYRIAYISIVEPRVIDSNLEGDSDISQGSFISTDFIYSIWRGVVIKAGNFAHHPELIRVETDKPQTCIAYGRVFISNPDLPDRLYNGWPLAKYNRDTFYTSEDEGYNDYPFYSE</sequence>
<keyword evidence="3" id="KW-0288">FMN</keyword>
<evidence type="ECO:0000313" key="6">
    <source>
        <dbReference type="Proteomes" id="UP000038830"/>
    </source>
</evidence>
<dbReference type="EMBL" id="CDQK01000002">
    <property type="protein sequence ID" value="CEP21574.1"/>
    <property type="molecule type" value="Genomic_DNA"/>
</dbReference>
<accession>A0A0H5CBF3</accession>
<dbReference type="PANTHER" id="PTHR22893:SF91">
    <property type="entry name" value="NADPH DEHYDROGENASE 2-RELATED"/>
    <property type="match status" value="1"/>
</dbReference>
<dbReference type="InterPro" id="IPR013785">
    <property type="entry name" value="Aldolase_TIM"/>
</dbReference>
<feature type="domain" description="NADH:flavin oxidoreductase/NADH oxidase N-terminal" evidence="4">
    <location>
        <begin position="14"/>
        <end position="362"/>
    </location>
</feature>
<dbReference type="Pfam" id="PF00724">
    <property type="entry name" value="Oxidored_FMN"/>
    <property type="match status" value="1"/>
</dbReference>
<protein>
    <submittedName>
        <fullName evidence="5">OYE2 protein</fullName>
    </submittedName>
</protein>
<dbReference type="PANTHER" id="PTHR22893">
    <property type="entry name" value="NADH OXIDOREDUCTASE-RELATED"/>
    <property type="match status" value="1"/>
</dbReference>
<evidence type="ECO:0000256" key="1">
    <source>
        <dbReference type="ARBA" id="ARBA00001917"/>
    </source>
</evidence>